<dbReference type="PATRIC" id="fig|84531.8.peg.2748"/>
<gene>
    <name evidence="2" type="ORF">LA76x_2736</name>
</gene>
<reference evidence="2 3" key="1">
    <citation type="journal article" date="2015" name="BMC Genomics">
        <title>Comparative genomics and metabolic profiling of the genus Lysobacter.</title>
        <authorList>
            <person name="de Bruijn I."/>
            <person name="Cheng X."/>
            <person name="de Jager V."/>
            <person name="Exposito R.G."/>
            <person name="Watrous J."/>
            <person name="Patel N."/>
            <person name="Postma J."/>
            <person name="Dorrestein P.C."/>
            <person name="Kobayashi D."/>
            <person name="Raaijmakers J.M."/>
        </authorList>
    </citation>
    <scope>NUCLEOTIDE SEQUENCE [LARGE SCALE GENOMIC DNA]</scope>
    <source>
        <strain evidence="2 3">76</strain>
    </source>
</reference>
<accession>A0A0S2FBB3</accession>
<evidence type="ECO:0000259" key="1">
    <source>
        <dbReference type="SMART" id="SM00974"/>
    </source>
</evidence>
<name>A0A0S2FBB3_LYSAN</name>
<dbReference type="Pfam" id="PF10544">
    <property type="entry name" value="T5orf172"/>
    <property type="match status" value="1"/>
</dbReference>
<dbReference type="STRING" id="84531.LA76x_2736"/>
<dbReference type="SMART" id="SM00974">
    <property type="entry name" value="T5orf172"/>
    <property type="match status" value="1"/>
</dbReference>
<sequence>MLLPASAAIGDARGMRAIRSSDPGVLRSASEGLCYLYVLPCAYEDLLKLGFSRGPLGRIQALQARFFEFFDLDLAFLVETETVGDARKLELDLRHRLSDYNAPAPLTANAQAGGHSEWYRGAYRALAEEAVRLQAVGHTVHRPLRAWLGRQLAAQGDDLYDRSAALMTQLQGDVSLLDQPGLRTLRRKLLDSLDAHAALGVELEPRLPEALLAWYRASGWRD</sequence>
<organism evidence="2 3">
    <name type="scientific">Lysobacter antibioticus</name>
    <dbReference type="NCBI Taxonomy" id="84531"/>
    <lineage>
        <taxon>Bacteria</taxon>
        <taxon>Pseudomonadati</taxon>
        <taxon>Pseudomonadota</taxon>
        <taxon>Gammaproteobacteria</taxon>
        <taxon>Lysobacterales</taxon>
        <taxon>Lysobacteraceae</taxon>
        <taxon>Lysobacter</taxon>
    </lineage>
</organism>
<dbReference type="eggNOG" id="ENOG5030T0C">
    <property type="taxonomic scope" value="Bacteria"/>
</dbReference>
<dbReference type="AlphaFoldDB" id="A0A0S2FBB3"/>
<dbReference type="Proteomes" id="UP000060787">
    <property type="component" value="Chromosome"/>
</dbReference>
<proteinExistence type="predicted"/>
<evidence type="ECO:0000313" key="3">
    <source>
        <dbReference type="Proteomes" id="UP000060787"/>
    </source>
</evidence>
<evidence type="ECO:0000313" key="2">
    <source>
        <dbReference type="EMBL" id="ALN80866.1"/>
    </source>
</evidence>
<dbReference type="InterPro" id="IPR018306">
    <property type="entry name" value="Phage_T5_Orf172_DNA-bd"/>
</dbReference>
<dbReference type="EMBL" id="CP011129">
    <property type="protein sequence ID" value="ALN80866.1"/>
    <property type="molecule type" value="Genomic_DNA"/>
</dbReference>
<protein>
    <recommendedName>
        <fullName evidence="1">Bacteriophage T5 Orf172 DNA-binding domain-containing protein</fullName>
    </recommendedName>
</protein>
<dbReference type="KEGG" id="lab:LA76x_2736"/>
<keyword evidence="3" id="KW-1185">Reference proteome</keyword>
<feature type="domain" description="Bacteriophage T5 Orf172 DNA-binding" evidence="1">
    <location>
        <begin position="41"/>
        <end position="134"/>
    </location>
</feature>